<name>A0AAD9PX08_ACRCE</name>
<protein>
    <submittedName>
        <fullName evidence="1">Uncharacterized protein</fullName>
    </submittedName>
</protein>
<dbReference type="AlphaFoldDB" id="A0AAD9PX08"/>
<reference evidence="1" key="1">
    <citation type="journal article" date="2023" name="G3 (Bethesda)">
        <title>Whole genome assembly and annotation of the endangered Caribbean coral Acropora cervicornis.</title>
        <authorList>
            <person name="Selwyn J.D."/>
            <person name="Vollmer S.V."/>
        </authorList>
    </citation>
    <scope>NUCLEOTIDE SEQUENCE</scope>
    <source>
        <strain evidence="1">K2</strain>
    </source>
</reference>
<evidence type="ECO:0000313" key="1">
    <source>
        <dbReference type="EMBL" id="KAK2550528.1"/>
    </source>
</evidence>
<proteinExistence type="predicted"/>
<gene>
    <name evidence="1" type="ORF">P5673_028727</name>
</gene>
<accession>A0AAD9PX08</accession>
<organism evidence="1 2">
    <name type="scientific">Acropora cervicornis</name>
    <name type="common">Staghorn coral</name>
    <dbReference type="NCBI Taxonomy" id="6130"/>
    <lineage>
        <taxon>Eukaryota</taxon>
        <taxon>Metazoa</taxon>
        <taxon>Cnidaria</taxon>
        <taxon>Anthozoa</taxon>
        <taxon>Hexacorallia</taxon>
        <taxon>Scleractinia</taxon>
        <taxon>Astrocoeniina</taxon>
        <taxon>Acroporidae</taxon>
        <taxon>Acropora</taxon>
    </lineage>
</organism>
<evidence type="ECO:0000313" key="2">
    <source>
        <dbReference type="Proteomes" id="UP001249851"/>
    </source>
</evidence>
<sequence length="59" mass="7046">MPCMTIYLKIHDGSRHGYNGSSILLELWVLVKRMNNKQLIDNHSNHEQYNKRHLIKTKQ</sequence>
<keyword evidence="2" id="KW-1185">Reference proteome</keyword>
<comment type="caution">
    <text evidence="1">The sequence shown here is derived from an EMBL/GenBank/DDBJ whole genome shotgun (WGS) entry which is preliminary data.</text>
</comment>
<dbReference type="EMBL" id="JARQWQ010000109">
    <property type="protein sequence ID" value="KAK2550528.1"/>
    <property type="molecule type" value="Genomic_DNA"/>
</dbReference>
<reference evidence="1" key="2">
    <citation type="journal article" date="2023" name="Science">
        <title>Genomic signatures of disease resistance in endangered staghorn corals.</title>
        <authorList>
            <person name="Vollmer S.V."/>
            <person name="Selwyn J.D."/>
            <person name="Despard B.A."/>
            <person name="Roesel C.L."/>
        </authorList>
    </citation>
    <scope>NUCLEOTIDE SEQUENCE</scope>
    <source>
        <strain evidence="1">K2</strain>
    </source>
</reference>
<dbReference type="Proteomes" id="UP001249851">
    <property type="component" value="Unassembled WGS sequence"/>
</dbReference>